<sequence length="222" mass="24492">MSCFVKWLVSTHVRTLHSANLVGSNLVHGTYAMFATQLLTLDNDVTEAEEAIPREQTVVICQRTDQSSNVSIEFVNLNAEPINEQNERHNFAERLRQRLFSRAIGTGSKDKIARAVVKGKNSGGGVGVDPCPTGGEEHGPGRQSVAPEPSSVLHVPHRATDCIQSWTARLCCAFFDCKSNQTSESTPKLGYGNTHFDLVAFGLVLLTAFSYRFRRHSPYRIS</sequence>
<evidence type="ECO:0000313" key="3">
    <source>
        <dbReference type="Proteomes" id="UP001234178"/>
    </source>
</evidence>
<organism evidence="2 3">
    <name type="scientific">Daphnia magna</name>
    <dbReference type="NCBI Taxonomy" id="35525"/>
    <lineage>
        <taxon>Eukaryota</taxon>
        <taxon>Metazoa</taxon>
        <taxon>Ecdysozoa</taxon>
        <taxon>Arthropoda</taxon>
        <taxon>Crustacea</taxon>
        <taxon>Branchiopoda</taxon>
        <taxon>Diplostraca</taxon>
        <taxon>Cladocera</taxon>
        <taxon>Anomopoda</taxon>
        <taxon>Daphniidae</taxon>
        <taxon>Daphnia</taxon>
    </lineage>
</organism>
<accession>A0ABR0A399</accession>
<reference evidence="2 3" key="1">
    <citation type="journal article" date="2023" name="Nucleic Acids Res.">
        <title>The hologenome of Daphnia magna reveals possible DNA methylation and microbiome-mediated evolution of the host genome.</title>
        <authorList>
            <person name="Chaturvedi A."/>
            <person name="Li X."/>
            <person name="Dhandapani V."/>
            <person name="Marshall H."/>
            <person name="Kissane S."/>
            <person name="Cuenca-Cambronero M."/>
            <person name="Asole G."/>
            <person name="Calvet F."/>
            <person name="Ruiz-Romero M."/>
            <person name="Marangio P."/>
            <person name="Guigo R."/>
            <person name="Rago D."/>
            <person name="Mirbahai L."/>
            <person name="Eastwood N."/>
            <person name="Colbourne J.K."/>
            <person name="Zhou J."/>
            <person name="Mallon E."/>
            <person name="Orsini L."/>
        </authorList>
    </citation>
    <scope>NUCLEOTIDE SEQUENCE [LARGE SCALE GENOMIC DNA]</scope>
    <source>
        <strain evidence="2">LRV0_1</strain>
    </source>
</reference>
<dbReference type="Proteomes" id="UP001234178">
    <property type="component" value="Unassembled WGS sequence"/>
</dbReference>
<comment type="caution">
    <text evidence="2">The sequence shown here is derived from an EMBL/GenBank/DDBJ whole genome shotgun (WGS) entry which is preliminary data.</text>
</comment>
<feature type="region of interest" description="Disordered" evidence="1">
    <location>
        <begin position="124"/>
        <end position="151"/>
    </location>
</feature>
<evidence type="ECO:0000256" key="1">
    <source>
        <dbReference type="SAM" id="MobiDB-lite"/>
    </source>
</evidence>
<dbReference type="EMBL" id="JAOYFB010000036">
    <property type="protein sequence ID" value="KAK4019626.1"/>
    <property type="molecule type" value="Genomic_DNA"/>
</dbReference>
<keyword evidence="3" id="KW-1185">Reference proteome</keyword>
<proteinExistence type="predicted"/>
<evidence type="ECO:0000313" key="2">
    <source>
        <dbReference type="EMBL" id="KAK4019626.1"/>
    </source>
</evidence>
<name>A0ABR0A399_9CRUS</name>
<protein>
    <submittedName>
        <fullName evidence="2">Uncharacterized protein</fullName>
    </submittedName>
</protein>
<gene>
    <name evidence="2" type="ORF">OUZ56_001640</name>
</gene>